<reference evidence="8" key="1">
    <citation type="submission" date="2023-07" db="EMBL/GenBank/DDBJ databases">
        <title>Between Cages and Wild: Unraveling the Impact of Captivity on Animal Microbiomes and Antimicrobial Resistance.</title>
        <authorList>
            <person name="Schmartz G.P."/>
            <person name="Rehner J."/>
            <person name="Schuff M.J."/>
            <person name="Becker S.L."/>
            <person name="Kravczyk M."/>
            <person name="Gurevich A."/>
            <person name="Francke R."/>
            <person name="Mueller R."/>
            <person name="Keller V."/>
            <person name="Keller A."/>
        </authorList>
    </citation>
    <scope>NUCLEOTIDE SEQUENCE</scope>
    <source>
        <strain evidence="8">S39M_St_73</strain>
    </source>
</reference>
<feature type="binding site" evidence="5">
    <location>
        <begin position="191"/>
        <end position="194"/>
    </location>
    <ligand>
        <name>substrate</name>
    </ligand>
</feature>
<accession>A0AA43ZSS1</accession>
<dbReference type="InterPro" id="IPR029063">
    <property type="entry name" value="SAM-dependent_MTases_sf"/>
</dbReference>
<dbReference type="PANTHER" id="PTHR18895:SF74">
    <property type="entry name" value="MTRF1L RELEASE FACTOR GLUTAMINE METHYLTRANSFERASE"/>
    <property type="match status" value="1"/>
</dbReference>
<dbReference type="AlphaFoldDB" id="A0AA43ZSS1"/>
<dbReference type="EC" id="2.1.1.297" evidence="5"/>
<feature type="domain" description="Release factor glutamine methyltransferase N-terminal" evidence="7">
    <location>
        <begin position="15"/>
        <end position="82"/>
    </location>
</feature>
<feature type="binding site" evidence="5">
    <location>
        <position position="149"/>
    </location>
    <ligand>
        <name>S-adenosyl-L-methionine</name>
        <dbReference type="ChEBI" id="CHEBI:59789"/>
    </ligand>
</feature>
<comment type="similarity">
    <text evidence="5">Belongs to the protein N5-glutamine methyltransferase family. PrmC subfamily.</text>
</comment>
<evidence type="ECO:0000256" key="4">
    <source>
        <dbReference type="ARBA" id="ARBA00048391"/>
    </source>
</evidence>
<dbReference type="Gene3D" id="3.40.50.150">
    <property type="entry name" value="Vaccinia Virus protein VP39"/>
    <property type="match status" value="1"/>
</dbReference>
<dbReference type="NCBIfam" id="TIGR00536">
    <property type="entry name" value="hemK_fam"/>
    <property type="match status" value="1"/>
</dbReference>
<dbReference type="GO" id="GO:0003676">
    <property type="term" value="F:nucleic acid binding"/>
    <property type="evidence" value="ECO:0007669"/>
    <property type="project" value="InterPro"/>
</dbReference>
<keyword evidence="1 5" id="KW-0489">Methyltransferase</keyword>
<evidence type="ECO:0000256" key="5">
    <source>
        <dbReference type="HAMAP-Rule" id="MF_02126"/>
    </source>
</evidence>
<dbReference type="InterPro" id="IPR007848">
    <property type="entry name" value="Small_mtfrase_dom"/>
</dbReference>
<evidence type="ECO:0000313" key="9">
    <source>
        <dbReference type="Proteomes" id="UP001171751"/>
    </source>
</evidence>
<dbReference type="HAMAP" id="MF_02126">
    <property type="entry name" value="RF_methyltr_PrmC"/>
    <property type="match status" value="1"/>
</dbReference>
<comment type="caution">
    <text evidence="8">The sequence shown here is derived from an EMBL/GenBank/DDBJ whole genome shotgun (WGS) entry which is preliminary data.</text>
</comment>
<dbReference type="CDD" id="cd02440">
    <property type="entry name" value="AdoMet_MTases"/>
    <property type="match status" value="1"/>
</dbReference>
<dbReference type="PANTHER" id="PTHR18895">
    <property type="entry name" value="HEMK METHYLTRANSFERASE"/>
    <property type="match status" value="1"/>
</dbReference>
<dbReference type="InterPro" id="IPR040758">
    <property type="entry name" value="PrmC_N"/>
</dbReference>
<dbReference type="EMBL" id="JAUNQW010000014">
    <property type="protein sequence ID" value="MDO5457532.1"/>
    <property type="molecule type" value="Genomic_DNA"/>
</dbReference>
<dbReference type="InterPro" id="IPR004556">
    <property type="entry name" value="HemK-like"/>
</dbReference>
<dbReference type="GO" id="GO:0032259">
    <property type="term" value="P:methylation"/>
    <property type="evidence" value="ECO:0007669"/>
    <property type="project" value="UniProtKB-KW"/>
</dbReference>
<proteinExistence type="inferred from homology"/>
<evidence type="ECO:0000259" key="6">
    <source>
        <dbReference type="Pfam" id="PF05175"/>
    </source>
</evidence>
<comment type="catalytic activity">
    <reaction evidence="4 5">
        <text>L-glutaminyl-[peptide chain release factor] + S-adenosyl-L-methionine = N(5)-methyl-L-glutaminyl-[peptide chain release factor] + S-adenosyl-L-homocysteine + H(+)</text>
        <dbReference type="Rhea" id="RHEA:42896"/>
        <dbReference type="Rhea" id="RHEA-COMP:10271"/>
        <dbReference type="Rhea" id="RHEA-COMP:10272"/>
        <dbReference type="ChEBI" id="CHEBI:15378"/>
        <dbReference type="ChEBI" id="CHEBI:30011"/>
        <dbReference type="ChEBI" id="CHEBI:57856"/>
        <dbReference type="ChEBI" id="CHEBI:59789"/>
        <dbReference type="ChEBI" id="CHEBI:61891"/>
        <dbReference type="EC" id="2.1.1.297"/>
    </reaction>
</comment>
<evidence type="ECO:0000313" key="8">
    <source>
        <dbReference type="EMBL" id="MDO5457532.1"/>
    </source>
</evidence>
<dbReference type="SUPFAM" id="SSF53335">
    <property type="entry name" value="S-adenosyl-L-methionine-dependent methyltransferases"/>
    <property type="match status" value="1"/>
</dbReference>
<keyword evidence="3 5" id="KW-0949">S-adenosyl-L-methionine</keyword>
<feature type="binding site" evidence="5">
    <location>
        <position position="191"/>
    </location>
    <ligand>
        <name>S-adenosyl-L-methionine</name>
        <dbReference type="ChEBI" id="CHEBI:59789"/>
    </ligand>
</feature>
<evidence type="ECO:0000256" key="3">
    <source>
        <dbReference type="ARBA" id="ARBA00022691"/>
    </source>
</evidence>
<dbReference type="GO" id="GO:0102559">
    <property type="term" value="F:peptide chain release factor N(5)-glutamine methyltransferase activity"/>
    <property type="evidence" value="ECO:0007669"/>
    <property type="project" value="UniProtKB-EC"/>
</dbReference>
<evidence type="ECO:0000256" key="2">
    <source>
        <dbReference type="ARBA" id="ARBA00022679"/>
    </source>
</evidence>
<dbReference type="Pfam" id="PF17827">
    <property type="entry name" value="PrmC_N"/>
    <property type="match status" value="1"/>
</dbReference>
<sequence>MDSKAQLQDCQSIQEVLDRASSFLEQNRQETYIARWLLRERFDISQMDIILNKKRLTPENLSQLEEDLEQAAEDYPVQYIVGHSWFYGRSFKVDERVLIPRPETEEMVDLILKNHDSSNQDVLDIGTGSGVIAVSLMAERPCWNVTASDISQGALDLAAKNARNLDTHLNFVKSDLFNNLKDQKYDLIVSNPPYISPEEWDIMGHSVRKYEPKLALFAESNGLAVYEKLARELPFHLNKKGQVYLEIGYTQGSSVRRVMQEAFPGARVEIIQDLAAKDRIIHVEL</sequence>
<dbReference type="NCBIfam" id="TIGR03534">
    <property type="entry name" value="RF_mod_PrmC"/>
    <property type="match status" value="1"/>
</dbReference>
<name>A0AA43ZSS1_9LACT</name>
<organism evidence="8 9">
    <name type="scientific">Atopococcus tabaci</name>
    <dbReference type="NCBI Taxonomy" id="269774"/>
    <lineage>
        <taxon>Bacteria</taxon>
        <taxon>Bacillati</taxon>
        <taxon>Bacillota</taxon>
        <taxon>Bacilli</taxon>
        <taxon>Lactobacillales</taxon>
        <taxon>Carnobacteriaceae</taxon>
        <taxon>Atopococcus</taxon>
    </lineage>
</organism>
<evidence type="ECO:0000259" key="7">
    <source>
        <dbReference type="Pfam" id="PF17827"/>
    </source>
</evidence>
<gene>
    <name evidence="5 8" type="primary">prmC</name>
    <name evidence="8" type="ORF">Q4F26_04225</name>
</gene>
<evidence type="ECO:0000256" key="1">
    <source>
        <dbReference type="ARBA" id="ARBA00022603"/>
    </source>
</evidence>
<dbReference type="PROSITE" id="PS00092">
    <property type="entry name" value="N6_MTASE"/>
    <property type="match status" value="1"/>
</dbReference>
<dbReference type="InterPro" id="IPR002052">
    <property type="entry name" value="DNA_methylase_N6_adenine_CS"/>
</dbReference>
<protein>
    <recommendedName>
        <fullName evidence="5">Release factor glutamine methyltransferase</fullName>
        <shortName evidence="5">RF MTase</shortName>
        <ecNumber evidence="5">2.1.1.297</ecNumber>
    </recommendedName>
    <alternativeName>
        <fullName evidence="5">N5-glutamine methyltransferase PrmC</fullName>
    </alternativeName>
    <alternativeName>
        <fullName evidence="5">Protein-(glutamine-N5) MTase PrmC</fullName>
    </alternativeName>
    <alternativeName>
        <fullName evidence="5">Protein-glutamine N-methyltransferase PrmC</fullName>
    </alternativeName>
</protein>
<dbReference type="Proteomes" id="UP001171751">
    <property type="component" value="Unassembled WGS sequence"/>
</dbReference>
<dbReference type="InterPro" id="IPR019874">
    <property type="entry name" value="RF_methyltr_PrmC"/>
</dbReference>
<keyword evidence="2 5" id="KW-0808">Transferase</keyword>
<comment type="function">
    <text evidence="5">Methylates the class 1 translation termination release factors RF1/PrfA and RF2/PrfB on the glutamine residue of the universally conserved GGQ motif.</text>
</comment>
<keyword evidence="9" id="KW-1185">Reference proteome</keyword>
<feature type="binding site" evidence="5">
    <location>
        <begin position="126"/>
        <end position="130"/>
    </location>
    <ligand>
        <name>S-adenosyl-L-methionine</name>
        <dbReference type="ChEBI" id="CHEBI:59789"/>
    </ligand>
</feature>
<dbReference type="Gene3D" id="1.10.8.10">
    <property type="entry name" value="DNA helicase RuvA subunit, C-terminal domain"/>
    <property type="match status" value="1"/>
</dbReference>
<dbReference type="Pfam" id="PF05175">
    <property type="entry name" value="MTS"/>
    <property type="match status" value="1"/>
</dbReference>
<dbReference type="InterPro" id="IPR050320">
    <property type="entry name" value="N5-glutamine_MTase"/>
</dbReference>
<feature type="domain" description="Methyltransferase small" evidence="6">
    <location>
        <begin position="112"/>
        <end position="198"/>
    </location>
</feature>
<comment type="caution">
    <text evidence="5">Lacks conserved residue(s) required for the propagation of feature annotation.</text>
</comment>